<reference evidence="4" key="1">
    <citation type="submission" date="2017-06" db="EMBL/GenBank/DDBJ databases">
        <authorList>
            <person name="Varghese N."/>
            <person name="Submissions S."/>
        </authorList>
    </citation>
    <scope>NUCLEOTIDE SEQUENCE [LARGE SCALE GENOMIC DNA]</scope>
    <source>
        <strain evidence="4">DSM 44485</strain>
    </source>
</reference>
<dbReference type="NCBIfam" id="NF040586">
    <property type="entry name" value="FxSxx_TPR"/>
    <property type="match status" value="1"/>
</dbReference>
<dbReference type="InterPro" id="IPR011990">
    <property type="entry name" value="TPR-like_helical_dom_sf"/>
</dbReference>
<dbReference type="InterPro" id="IPR027417">
    <property type="entry name" value="P-loop_NTPase"/>
</dbReference>
<gene>
    <name evidence="3" type="ORF">SAMN06265355_101291</name>
</gene>
<dbReference type="Gene3D" id="1.25.40.10">
    <property type="entry name" value="Tetratricopeptide repeat domain"/>
    <property type="match status" value="2"/>
</dbReference>
<evidence type="ECO:0000313" key="4">
    <source>
        <dbReference type="Proteomes" id="UP000198420"/>
    </source>
</evidence>
<feature type="domain" description="DUF7779" evidence="2">
    <location>
        <begin position="742"/>
        <end position="827"/>
    </location>
</feature>
<dbReference type="RefSeq" id="WP_089309716.1">
    <property type="nucleotide sequence ID" value="NZ_FZNP01000001.1"/>
</dbReference>
<feature type="region of interest" description="Disordered" evidence="1">
    <location>
        <begin position="417"/>
        <end position="443"/>
    </location>
</feature>
<protein>
    <recommendedName>
        <fullName evidence="2">DUF7779 domain-containing protein</fullName>
    </recommendedName>
</protein>
<organism evidence="3 4">
    <name type="scientific">Actinomadura mexicana</name>
    <dbReference type="NCBI Taxonomy" id="134959"/>
    <lineage>
        <taxon>Bacteria</taxon>
        <taxon>Bacillati</taxon>
        <taxon>Actinomycetota</taxon>
        <taxon>Actinomycetes</taxon>
        <taxon>Streptosporangiales</taxon>
        <taxon>Thermomonosporaceae</taxon>
        <taxon>Actinomadura</taxon>
    </lineage>
</organism>
<dbReference type="PANTHER" id="PTHR35205:SF1">
    <property type="entry name" value="ZU5 DOMAIN-CONTAINING PROTEIN"/>
    <property type="match status" value="1"/>
</dbReference>
<sequence>MVPHVPPRSGPPNVIALTAPERGAGCTTALANLAWMLALAGRAVLLVDGDLASPALEDHARRFAGDGPGDAGLLDLARGFGSGDRGDPQGLDLLPVLRHREPPGPPIAGRVDFLPARGSDGTRGHWTELETPALHGFAAALRDGLRRTSYDHVLVDAAGLPAEALARLADTVVIGVRADSGGIAAGEALARELKATVVPRLLPLLMQVEDASSLSVRGEAGVAFAWLFPGTTPPSARNAYWPRMAVPKVAHAAVAERLAVFAGDRAGSALLTAYRDVLRTILGEERFDPPRATAEAVEAYRVRIGADDVMRTRHYRVVYEPAQRAWADWLGVQFRSAHLRPAGEGPVRDDDVVIVVGPEAAGAGPSRTPVSGGHWYLRLSPEDPARGVPPSARIDLFALGEAAAREELFQRLMPARTPPAPAEVRGEPRFPGRTPGHRRLPPSAGAFVERGEEIERMRDALLGSDRDGIYMINGAAGTGKSRLALEYALRFSGDYDAIWWITAASSGSVRAGLTAMHEAVEARGGRRGPASGAGDPVAQFVREEVNRAGTWLLIYDNVERAEDLADLVPETTRGHHVIITGGDVETLRTGTLVRRVEKTTRAGPFTRAESRELFRRRVPALSDEHIDRLAAHMRDLPLNVALAAAWVERHADWRQRGAARPLGAGAGTAASAGASREMEAVEDAVETFTSLFTEAAEAAEVARPAPAAPRDDAARREEADLLTARIVLGLTLDALRQIDSGEAAVHLMRMAAFLSPDGVGRRLLFSPAMLAALEAHWSDLAEDSVRLEALLVRLTRYGLAEVDYALGGELRVHRMVQKIVRDSLRDGERDRVTAEVHRVLAAFAPADAEVDKPYHAATFAELRRHLFVSEALASGERPVRRWLACHVRHLYLAGDVHDRRLGLDVAERLSADWRERLDADDPLLLRVEVQRANLLRALGRFEEAAAISEDTLNRQMRLGYSDTRTLMSARGYAADLRQAGDFTAALVRDRATLIGLRRELGDDHELTRTAAMNLTLSLTLEGQDASVREALAIERLTRRRQLRAEPGDQQALAISAYRIGALLRRLGRYDDSARELTHSVVILRELYRDDAANLHLLCAQRQQRITRRHRPGDPEARGADRDELRRLLKIHLDFHPGESYETLACRLAVAAAEHACGAYGAARDEAGRAVMGYLGLYDEGHPFVQLARCNLSAYALALGDADFAEEQSATALDLLRERLDDDHPYVVGALVDQANALMALGRFDEALDLDEQAEERLASCYPDDGHPWALAVRGNLAHTRARLRNESPGTERRAFQWDAPQI</sequence>
<keyword evidence="4" id="KW-1185">Reference proteome</keyword>
<proteinExistence type="predicted"/>
<dbReference type="Pfam" id="PF25000">
    <property type="entry name" value="DUF7779"/>
    <property type="match status" value="1"/>
</dbReference>
<name>A0A238UQC4_9ACTN</name>
<dbReference type="InterPro" id="IPR056681">
    <property type="entry name" value="DUF7779"/>
</dbReference>
<evidence type="ECO:0000313" key="3">
    <source>
        <dbReference type="EMBL" id="SNR24330.1"/>
    </source>
</evidence>
<dbReference type="SUPFAM" id="SSF52540">
    <property type="entry name" value="P-loop containing nucleoside triphosphate hydrolases"/>
    <property type="match status" value="2"/>
</dbReference>
<evidence type="ECO:0000256" key="1">
    <source>
        <dbReference type="SAM" id="MobiDB-lite"/>
    </source>
</evidence>
<dbReference type="PANTHER" id="PTHR35205">
    <property type="entry name" value="NB-ARC AND TPR DOMAIN PROTEIN"/>
    <property type="match status" value="1"/>
</dbReference>
<dbReference type="OrthoDB" id="580767at2"/>
<dbReference type="EMBL" id="FZNP01000001">
    <property type="protein sequence ID" value="SNR24330.1"/>
    <property type="molecule type" value="Genomic_DNA"/>
</dbReference>
<accession>A0A238UQC4</accession>
<dbReference type="Proteomes" id="UP000198420">
    <property type="component" value="Unassembled WGS sequence"/>
</dbReference>
<dbReference type="Gene3D" id="3.40.50.300">
    <property type="entry name" value="P-loop containing nucleotide triphosphate hydrolases"/>
    <property type="match status" value="2"/>
</dbReference>
<dbReference type="SUPFAM" id="SSF48452">
    <property type="entry name" value="TPR-like"/>
    <property type="match status" value="1"/>
</dbReference>
<evidence type="ECO:0000259" key="2">
    <source>
        <dbReference type="Pfam" id="PF25000"/>
    </source>
</evidence>